<dbReference type="Proteomes" id="UP000026961">
    <property type="component" value="Chromosome 6"/>
</dbReference>
<keyword evidence="3" id="KW-1185">Reference proteome</keyword>
<reference evidence="2" key="2">
    <citation type="submission" date="2018-05" db="EMBL/GenBank/DDBJ databases">
        <title>OgluRS3 (Oryza glumaepatula Reference Sequence Version 3).</title>
        <authorList>
            <person name="Zhang J."/>
            <person name="Kudrna D."/>
            <person name="Lee S."/>
            <person name="Talag J."/>
            <person name="Welchert J."/>
            <person name="Wing R.A."/>
        </authorList>
    </citation>
    <scope>NUCLEOTIDE SEQUENCE [LARGE SCALE GENOMIC DNA]</scope>
</reference>
<protein>
    <submittedName>
        <fullName evidence="2">Uncharacterized protein</fullName>
    </submittedName>
</protein>
<evidence type="ECO:0000256" key="1">
    <source>
        <dbReference type="SAM" id="MobiDB-lite"/>
    </source>
</evidence>
<evidence type="ECO:0000313" key="3">
    <source>
        <dbReference type="Proteomes" id="UP000026961"/>
    </source>
</evidence>
<reference evidence="2" key="1">
    <citation type="submission" date="2015-04" db="UniProtKB">
        <authorList>
            <consortium name="EnsemblPlants"/>
        </authorList>
    </citation>
    <scope>IDENTIFICATION</scope>
</reference>
<name>A0A0E0A698_9ORYZ</name>
<accession>A0A0E0A698</accession>
<feature type="region of interest" description="Disordered" evidence="1">
    <location>
        <begin position="57"/>
        <end position="97"/>
    </location>
</feature>
<dbReference type="HOGENOM" id="CLU_2350193_0_0_1"/>
<dbReference type="EnsemblPlants" id="OGLUM06G06440.1">
    <property type="protein sequence ID" value="OGLUM06G06440.1"/>
    <property type="gene ID" value="OGLUM06G06440"/>
</dbReference>
<dbReference type="Gramene" id="OGLUM06G06440.1">
    <property type="protein sequence ID" value="OGLUM06G06440.1"/>
    <property type="gene ID" value="OGLUM06G06440"/>
</dbReference>
<sequence length="97" mass="9914">MASASSLEEEGGGYRIPAAGELLRAVGERSPPRSSSPCAAAITKVIAVCRQHLQGVGELPASGSGEPTSGSGELIRAATETRPWTSVDGQRRGHDDG</sequence>
<proteinExistence type="predicted"/>
<feature type="compositionally biased region" description="Low complexity" evidence="1">
    <location>
        <begin position="62"/>
        <end position="73"/>
    </location>
</feature>
<dbReference type="AlphaFoldDB" id="A0A0E0A698"/>
<organism evidence="2">
    <name type="scientific">Oryza glumipatula</name>
    <dbReference type="NCBI Taxonomy" id="40148"/>
    <lineage>
        <taxon>Eukaryota</taxon>
        <taxon>Viridiplantae</taxon>
        <taxon>Streptophyta</taxon>
        <taxon>Embryophyta</taxon>
        <taxon>Tracheophyta</taxon>
        <taxon>Spermatophyta</taxon>
        <taxon>Magnoliopsida</taxon>
        <taxon>Liliopsida</taxon>
        <taxon>Poales</taxon>
        <taxon>Poaceae</taxon>
        <taxon>BOP clade</taxon>
        <taxon>Oryzoideae</taxon>
        <taxon>Oryzeae</taxon>
        <taxon>Oryzinae</taxon>
        <taxon>Oryza</taxon>
    </lineage>
</organism>
<evidence type="ECO:0000313" key="2">
    <source>
        <dbReference type="EnsemblPlants" id="OGLUM06G06440.1"/>
    </source>
</evidence>